<reference evidence="4" key="2">
    <citation type="submission" date="2016-10" db="EMBL/GenBank/DDBJ databases">
        <authorList>
            <person name="Varghese N."/>
            <person name="Submissions S."/>
        </authorList>
    </citation>
    <scope>NUCLEOTIDE SEQUENCE [LARGE SCALE GENOMIC DNA]</scope>
    <source>
        <strain evidence="4">DSM 17908</strain>
    </source>
</reference>
<accession>A0A1I3XJH7</accession>
<dbReference type="RefSeq" id="WP_092514208.1">
    <property type="nucleotide sequence ID" value="NZ_CAWNQB010000024.1"/>
</dbReference>
<evidence type="ECO:0000313" key="3">
    <source>
        <dbReference type="EMBL" id="SFK19191.1"/>
    </source>
</evidence>
<feature type="region of interest" description="Disordered" evidence="1">
    <location>
        <begin position="65"/>
        <end position="89"/>
    </location>
</feature>
<dbReference type="InterPro" id="IPR020126">
    <property type="entry name" value="DUF2732"/>
</dbReference>
<evidence type="ECO:0000256" key="1">
    <source>
        <dbReference type="SAM" id="MobiDB-lite"/>
    </source>
</evidence>
<sequence>MKNKNLIAGHDPSALHDDSVVLITYKDAEQLIKKARMEERKHCANLFSLRLVKLSAHILNKKMGPSDSATLLQGESEHVEHQGQEWNNV</sequence>
<reference evidence="3" key="1">
    <citation type="submission" date="2016-10" db="EMBL/GenBank/DDBJ databases">
        <authorList>
            <person name="de Groot N.N."/>
        </authorList>
    </citation>
    <scope>NUCLEOTIDE SEQUENCE [LARGE SCALE GENOMIC DNA]</scope>
    <source>
        <strain evidence="3">DSM 17908</strain>
    </source>
</reference>
<dbReference type="OrthoDB" id="6448058at2"/>
<dbReference type="Proteomes" id="UP000198919">
    <property type="component" value="Unassembled WGS sequence"/>
</dbReference>
<gene>
    <name evidence="3" type="ORF">SAMN05421680_13524</name>
    <name evidence="2" type="ORF">Xmau_04332</name>
</gene>
<dbReference type="Pfam" id="PF10809">
    <property type="entry name" value="DUF2732"/>
    <property type="match status" value="1"/>
</dbReference>
<reference evidence="2 5" key="3">
    <citation type="journal article" date="2017" name="Nat. Microbiol.">
        <title>Natural product diversity associated with the nematode symbionts Photorhabdus and Xenorhabdus.</title>
        <authorList>
            <person name="Tobias N.J."/>
            <person name="Wolff H."/>
            <person name="Djahanschiri B."/>
            <person name="Grundmann F."/>
            <person name="Kronenwerth M."/>
            <person name="Shi Y.M."/>
            <person name="Simonyi S."/>
            <person name="Grun P."/>
            <person name="Shapiro-Ilan D."/>
            <person name="Pidot S.J."/>
            <person name="Stinear T.P."/>
            <person name="Ebersberger I."/>
            <person name="Bode H.B."/>
        </authorList>
    </citation>
    <scope>NUCLEOTIDE SEQUENCE [LARGE SCALE GENOMIC DNA]</scope>
    <source>
        <strain evidence="2 5">DSM 17908</strain>
    </source>
</reference>
<proteinExistence type="predicted"/>
<dbReference type="Proteomes" id="UP000224607">
    <property type="component" value="Unassembled WGS sequence"/>
</dbReference>
<evidence type="ECO:0000313" key="5">
    <source>
        <dbReference type="Proteomes" id="UP000224607"/>
    </source>
</evidence>
<protein>
    <submittedName>
        <fullName evidence="3">Uncharacterized protein</fullName>
    </submittedName>
</protein>
<dbReference type="EMBL" id="FORG01000035">
    <property type="protein sequence ID" value="SFK19191.1"/>
    <property type="molecule type" value="Genomic_DNA"/>
</dbReference>
<dbReference type="EMBL" id="NITY01000030">
    <property type="protein sequence ID" value="PHM36188.1"/>
    <property type="molecule type" value="Genomic_DNA"/>
</dbReference>
<organism evidence="3 4">
    <name type="scientific">Xenorhabdus mauleonii</name>
    <dbReference type="NCBI Taxonomy" id="351675"/>
    <lineage>
        <taxon>Bacteria</taxon>
        <taxon>Pseudomonadati</taxon>
        <taxon>Pseudomonadota</taxon>
        <taxon>Gammaproteobacteria</taxon>
        <taxon>Enterobacterales</taxon>
        <taxon>Morganellaceae</taxon>
        <taxon>Xenorhabdus</taxon>
    </lineage>
</organism>
<evidence type="ECO:0000313" key="4">
    <source>
        <dbReference type="Proteomes" id="UP000198919"/>
    </source>
</evidence>
<name>A0A1I3XJH7_9GAMM</name>
<dbReference type="AlphaFoldDB" id="A0A1I3XJH7"/>
<evidence type="ECO:0000313" key="2">
    <source>
        <dbReference type="EMBL" id="PHM36188.1"/>
    </source>
</evidence>
<keyword evidence="5" id="KW-1185">Reference proteome</keyword>
<dbReference type="STRING" id="351675.SAMN05421680_13524"/>